<feature type="compositionally biased region" description="Low complexity" evidence="1">
    <location>
        <begin position="40"/>
        <end position="53"/>
    </location>
</feature>
<evidence type="ECO:0000313" key="5">
    <source>
        <dbReference type="Proteomes" id="UP000008810"/>
    </source>
</evidence>
<dbReference type="Gramene" id="PNT73562">
    <property type="protein sequence ID" value="PNT73562"/>
    <property type="gene ID" value="BRADI_2g60281v3"/>
</dbReference>
<sequence length="151" mass="16632">MCSAAASTANAGGCCYAELTGCSPSFRPQLASPAAPAHIPARTSPSSPSTALPPTRPPPARRNAPRDTGQLHRARAQGRRRAPRRRRRTPPLRCPQVRRPCSPPSTRPTPGVRRHYDWIMGLSVVLLIWTCYFLHGLELIMLPYNYVQLDA</sequence>
<accession>A0A2K2DH04</accession>
<keyword evidence="2" id="KW-0472">Membrane</keyword>
<keyword evidence="2" id="KW-1133">Transmembrane helix</keyword>
<dbReference type="AlphaFoldDB" id="A0A2K2DH04"/>
<organism evidence="3">
    <name type="scientific">Brachypodium distachyon</name>
    <name type="common">Purple false brome</name>
    <name type="synonym">Trachynia distachya</name>
    <dbReference type="NCBI Taxonomy" id="15368"/>
    <lineage>
        <taxon>Eukaryota</taxon>
        <taxon>Viridiplantae</taxon>
        <taxon>Streptophyta</taxon>
        <taxon>Embryophyta</taxon>
        <taxon>Tracheophyta</taxon>
        <taxon>Spermatophyta</taxon>
        <taxon>Magnoliopsida</taxon>
        <taxon>Liliopsida</taxon>
        <taxon>Poales</taxon>
        <taxon>Poaceae</taxon>
        <taxon>BOP clade</taxon>
        <taxon>Pooideae</taxon>
        <taxon>Stipodae</taxon>
        <taxon>Brachypodieae</taxon>
        <taxon>Brachypodium</taxon>
    </lineage>
</organism>
<keyword evidence="5" id="KW-1185">Reference proteome</keyword>
<feature type="region of interest" description="Disordered" evidence="1">
    <location>
        <begin position="30"/>
        <end position="112"/>
    </location>
</feature>
<gene>
    <name evidence="3" type="ORF">BRADI_2g60281v3</name>
</gene>
<evidence type="ECO:0000256" key="2">
    <source>
        <dbReference type="SAM" id="Phobius"/>
    </source>
</evidence>
<keyword evidence="2" id="KW-0812">Transmembrane</keyword>
<evidence type="ECO:0000256" key="1">
    <source>
        <dbReference type="SAM" id="MobiDB-lite"/>
    </source>
</evidence>
<dbReference type="EnsemblPlants" id="PNT73562">
    <property type="protein sequence ID" value="PNT73562"/>
    <property type="gene ID" value="BRADI_2g60281v3"/>
</dbReference>
<reference evidence="4" key="3">
    <citation type="submission" date="2018-08" db="UniProtKB">
        <authorList>
            <consortium name="EnsemblPlants"/>
        </authorList>
    </citation>
    <scope>IDENTIFICATION</scope>
    <source>
        <strain evidence="4">cv. Bd21</strain>
    </source>
</reference>
<feature type="transmembrane region" description="Helical" evidence="2">
    <location>
        <begin position="116"/>
        <end position="135"/>
    </location>
</feature>
<proteinExistence type="predicted"/>
<name>A0A2K2DH04_BRADI</name>
<feature type="compositionally biased region" description="Basic residues" evidence="1">
    <location>
        <begin position="72"/>
        <end position="90"/>
    </location>
</feature>
<reference evidence="3 4" key="1">
    <citation type="journal article" date="2010" name="Nature">
        <title>Genome sequencing and analysis of the model grass Brachypodium distachyon.</title>
        <authorList>
            <consortium name="International Brachypodium Initiative"/>
        </authorList>
    </citation>
    <scope>NUCLEOTIDE SEQUENCE [LARGE SCALE GENOMIC DNA]</scope>
    <source>
        <strain evidence="3 4">Bd21</strain>
    </source>
</reference>
<dbReference type="Proteomes" id="UP000008810">
    <property type="component" value="Chromosome 2"/>
</dbReference>
<reference evidence="3" key="2">
    <citation type="submission" date="2017-06" db="EMBL/GenBank/DDBJ databases">
        <title>WGS assembly of Brachypodium distachyon.</title>
        <authorList>
            <consortium name="The International Brachypodium Initiative"/>
            <person name="Lucas S."/>
            <person name="Harmon-Smith M."/>
            <person name="Lail K."/>
            <person name="Tice H."/>
            <person name="Grimwood J."/>
            <person name="Bruce D."/>
            <person name="Barry K."/>
            <person name="Shu S."/>
            <person name="Lindquist E."/>
            <person name="Wang M."/>
            <person name="Pitluck S."/>
            <person name="Vogel J.P."/>
            <person name="Garvin D.F."/>
            <person name="Mockler T.C."/>
            <person name="Schmutz J."/>
            <person name="Rokhsar D."/>
            <person name="Bevan M.W."/>
        </authorList>
    </citation>
    <scope>NUCLEOTIDE SEQUENCE</scope>
    <source>
        <strain evidence="3">Bd21</strain>
    </source>
</reference>
<evidence type="ECO:0000313" key="4">
    <source>
        <dbReference type="EnsemblPlants" id="PNT73562"/>
    </source>
</evidence>
<protein>
    <submittedName>
        <fullName evidence="3 4">Uncharacterized protein</fullName>
    </submittedName>
</protein>
<evidence type="ECO:0000313" key="3">
    <source>
        <dbReference type="EMBL" id="PNT73562.1"/>
    </source>
</evidence>
<dbReference type="EMBL" id="CM000881">
    <property type="protein sequence ID" value="PNT73562.1"/>
    <property type="molecule type" value="Genomic_DNA"/>
</dbReference>
<dbReference type="InParanoid" id="A0A2K2DH04"/>